<evidence type="ECO:0000313" key="4">
    <source>
        <dbReference type="EMBL" id="KAL2068599.1"/>
    </source>
</evidence>
<evidence type="ECO:0000256" key="3">
    <source>
        <dbReference type="SAM" id="SignalP"/>
    </source>
</evidence>
<comment type="caution">
    <text evidence="4">The sequence shown here is derived from an EMBL/GenBank/DDBJ whole genome shotgun (WGS) entry which is preliminary data.</text>
</comment>
<feature type="compositionally biased region" description="Low complexity" evidence="1">
    <location>
        <begin position="228"/>
        <end position="248"/>
    </location>
</feature>
<sequence length="295" mass="30939">MKLTLIALSLAAQLVLTTALSNHPRLHARQEDTSDDERVIDPAYEYLQRMCYPATYPYTFGLLDSNGEYFSHGANSSAPCDQKFYIAGSCIANGTVPAVDFAAEQQCLCGSNYFAAELGCDACYKAHGYPYILEDKENIAHYSSLSSAECQASPYPTVPYRNLLTIITLTGTNALPLLTLSDDKFPNQTAVSNYWTTDTRSAATLGSITGAATGRQTERTATAYELFTPSSTPSTLPSTSPSTTPAPTGNASGSGSGTVTVAPASSSTAAGAAGDVTVAGGFLLVVVNVVAVMLM</sequence>
<accession>A0ABR4CHF4</accession>
<keyword evidence="2" id="KW-0812">Transmembrane</keyword>
<evidence type="ECO:0000256" key="2">
    <source>
        <dbReference type="SAM" id="Phobius"/>
    </source>
</evidence>
<dbReference type="EMBL" id="JAZHXI010000008">
    <property type="protein sequence ID" value="KAL2068599.1"/>
    <property type="molecule type" value="Genomic_DNA"/>
</dbReference>
<feature type="signal peptide" evidence="3">
    <location>
        <begin position="1"/>
        <end position="19"/>
    </location>
</feature>
<keyword evidence="3" id="KW-0732">Signal</keyword>
<feature type="region of interest" description="Disordered" evidence="1">
    <location>
        <begin position="227"/>
        <end position="263"/>
    </location>
</feature>
<keyword evidence="2" id="KW-0472">Membrane</keyword>
<evidence type="ECO:0000313" key="5">
    <source>
        <dbReference type="Proteomes" id="UP001595075"/>
    </source>
</evidence>
<protein>
    <submittedName>
        <fullName evidence="4">Uncharacterized protein</fullName>
    </submittedName>
</protein>
<feature type="transmembrane region" description="Helical" evidence="2">
    <location>
        <begin position="276"/>
        <end position="294"/>
    </location>
</feature>
<dbReference type="Proteomes" id="UP001595075">
    <property type="component" value="Unassembled WGS sequence"/>
</dbReference>
<proteinExistence type="predicted"/>
<evidence type="ECO:0000256" key="1">
    <source>
        <dbReference type="SAM" id="MobiDB-lite"/>
    </source>
</evidence>
<gene>
    <name evidence="4" type="ORF">VTL71DRAFT_14936</name>
</gene>
<feature type="chain" id="PRO_5045085664" evidence="3">
    <location>
        <begin position="20"/>
        <end position="295"/>
    </location>
</feature>
<reference evidence="4 5" key="1">
    <citation type="journal article" date="2024" name="Commun. Biol.">
        <title>Comparative genomic analysis of thermophilic fungi reveals convergent evolutionary adaptations and gene losses.</title>
        <authorList>
            <person name="Steindorff A.S."/>
            <person name="Aguilar-Pontes M.V."/>
            <person name="Robinson A.J."/>
            <person name="Andreopoulos B."/>
            <person name="LaButti K."/>
            <person name="Kuo A."/>
            <person name="Mondo S."/>
            <person name="Riley R."/>
            <person name="Otillar R."/>
            <person name="Haridas S."/>
            <person name="Lipzen A."/>
            <person name="Grimwood J."/>
            <person name="Schmutz J."/>
            <person name="Clum A."/>
            <person name="Reid I.D."/>
            <person name="Moisan M.C."/>
            <person name="Butler G."/>
            <person name="Nguyen T.T.M."/>
            <person name="Dewar K."/>
            <person name="Conant G."/>
            <person name="Drula E."/>
            <person name="Henrissat B."/>
            <person name="Hansel C."/>
            <person name="Singer S."/>
            <person name="Hutchinson M.I."/>
            <person name="de Vries R.P."/>
            <person name="Natvig D.O."/>
            <person name="Powell A.J."/>
            <person name="Tsang A."/>
            <person name="Grigoriev I.V."/>
        </authorList>
    </citation>
    <scope>NUCLEOTIDE SEQUENCE [LARGE SCALE GENOMIC DNA]</scope>
    <source>
        <strain evidence="4 5">CBS 494.80</strain>
    </source>
</reference>
<keyword evidence="5" id="KW-1185">Reference proteome</keyword>
<name>A0ABR4CHF4_9HELO</name>
<keyword evidence="2" id="KW-1133">Transmembrane helix</keyword>
<organism evidence="4 5">
    <name type="scientific">Oculimacula yallundae</name>
    <dbReference type="NCBI Taxonomy" id="86028"/>
    <lineage>
        <taxon>Eukaryota</taxon>
        <taxon>Fungi</taxon>
        <taxon>Dikarya</taxon>
        <taxon>Ascomycota</taxon>
        <taxon>Pezizomycotina</taxon>
        <taxon>Leotiomycetes</taxon>
        <taxon>Helotiales</taxon>
        <taxon>Ploettnerulaceae</taxon>
        <taxon>Oculimacula</taxon>
    </lineage>
</organism>